<dbReference type="GO" id="GO:0052856">
    <property type="term" value="F:NAD(P)HX epimerase activity"/>
    <property type="evidence" value="ECO:0007669"/>
    <property type="project" value="UniProtKB-UniRule"/>
</dbReference>
<keyword evidence="13" id="KW-1185">Reference proteome</keyword>
<evidence type="ECO:0000256" key="9">
    <source>
        <dbReference type="ARBA" id="ARBA00023235"/>
    </source>
</evidence>
<dbReference type="EMBL" id="CAJPEV010002197">
    <property type="protein sequence ID" value="CAG0896081.1"/>
    <property type="molecule type" value="Genomic_DNA"/>
</dbReference>
<comment type="catalytic activity">
    <reaction evidence="1 10">
        <text>(6R)-NADHX = (6S)-NADHX</text>
        <dbReference type="Rhea" id="RHEA:32215"/>
        <dbReference type="ChEBI" id="CHEBI:64074"/>
        <dbReference type="ChEBI" id="CHEBI:64075"/>
        <dbReference type="EC" id="5.1.99.6"/>
    </reaction>
</comment>
<keyword evidence="4 10" id="KW-0479">Metal-binding</keyword>
<feature type="binding site" evidence="10">
    <location>
        <begin position="134"/>
        <end position="140"/>
    </location>
    <ligand>
        <name>(6S)-NADPHX</name>
        <dbReference type="ChEBI" id="CHEBI:64076"/>
    </ligand>
</feature>
<dbReference type="PANTHER" id="PTHR13232:SF10">
    <property type="entry name" value="NAD(P)H-HYDRATE EPIMERASE"/>
    <property type="match status" value="1"/>
</dbReference>
<dbReference type="PANTHER" id="PTHR13232">
    <property type="entry name" value="NAD(P)H-HYDRATE EPIMERASE"/>
    <property type="match status" value="1"/>
</dbReference>
<feature type="binding site" evidence="10">
    <location>
        <position position="130"/>
    </location>
    <ligand>
        <name>K(+)</name>
        <dbReference type="ChEBI" id="CHEBI:29103"/>
    </ligand>
</feature>
<dbReference type="AlphaFoldDB" id="A0A7R9A673"/>
<dbReference type="InterPro" id="IPR036652">
    <property type="entry name" value="YjeF_N_dom_sf"/>
</dbReference>
<evidence type="ECO:0000256" key="7">
    <source>
        <dbReference type="ARBA" id="ARBA00022958"/>
    </source>
</evidence>
<dbReference type="Proteomes" id="UP000677054">
    <property type="component" value="Unassembled WGS sequence"/>
</dbReference>
<name>A0A7R9A673_9CRUS</name>
<evidence type="ECO:0000259" key="11">
    <source>
        <dbReference type="PROSITE" id="PS51385"/>
    </source>
</evidence>
<organism evidence="12">
    <name type="scientific">Darwinula stevensoni</name>
    <dbReference type="NCBI Taxonomy" id="69355"/>
    <lineage>
        <taxon>Eukaryota</taxon>
        <taxon>Metazoa</taxon>
        <taxon>Ecdysozoa</taxon>
        <taxon>Arthropoda</taxon>
        <taxon>Crustacea</taxon>
        <taxon>Oligostraca</taxon>
        <taxon>Ostracoda</taxon>
        <taxon>Podocopa</taxon>
        <taxon>Podocopida</taxon>
        <taxon>Darwinulocopina</taxon>
        <taxon>Darwinuloidea</taxon>
        <taxon>Darwinulidae</taxon>
        <taxon>Darwinula</taxon>
    </lineage>
</organism>
<dbReference type="SUPFAM" id="SSF64153">
    <property type="entry name" value="YjeF N-terminal domain-like"/>
    <property type="match status" value="1"/>
</dbReference>
<evidence type="ECO:0000256" key="8">
    <source>
        <dbReference type="ARBA" id="ARBA00023027"/>
    </source>
</evidence>
<feature type="binding site" evidence="10">
    <location>
        <position position="163"/>
    </location>
    <ligand>
        <name>(6S)-NADPHX</name>
        <dbReference type="ChEBI" id="CHEBI:64076"/>
    </ligand>
</feature>
<feature type="domain" description="YjeF N-terminal" evidence="11">
    <location>
        <begin position="20"/>
        <end position="222"/>
    </location>
</feature>
<feature type="binding site" evidence="10">
    <location>
        <begin position="68"/>
        <end position="72"/>
    </location>
    <ligand>
        <name>(6S)-NADPHX</name>
        <dbReference type="ChEBI" id="CHEBI:64076"/>
    </ligand>
</feature>
<evidence type="ECO:0000256" key="10">
    <source>
        <dbReference type="HAMAP-Rule" id="MF_03159"/>
    </source>
</evidence>
<sequence>MNRLGGIMGKGLRYLTQTEAIKVDQELFNEYRFSVDQLMELAGLSCASAIRSAFPEATRVLVLCGPGNNGGDGLVCARHLGLFGYSPSVLYPKQPDKPLFANLVHQCREMGIPFVPVDAVIPGEYQLLVDALFGFSFKPPIRAPFGSLIDAMAASSVPVASVDVPSGWDVEKGPPEGVSVRPKLLVSLTAPKKCAEFFDGPFHFLGGRFVPQKLAEKYSLDLPEYPGSDQCVRI</sequence>
<dbReference type="PROSITE" id="PS51385">
    <property type="entry name" value="YJEF_N"/>
    <property type="match status" value="1"/>
</dbReference>
<proteinExistence type="inferred from homology"/>
<evidence type="ECO:0000256" key="2">
    <source>
        <dbReference type="ARBA" id="ARBA00000909"/>
    </source>
</evidence>
<dbReference type="EMBL" id="LR901714">
    <property type="protein sequence ID" value="CAD7249250.1"/>
    <property type="molecule type" value="Genomic_DNA"/>
</dbReference>
<gene>
    <name evidence="12" type="ORF">DSTB1V02_LOCUS9049</name>
</gene>
<evidence type="ECO:0000256" key="5">
    <source>
        <dbReference type="ARBA" id="ARBA00022741"/>
    </source>
</evidence>
<evidence type="ECO:0000256" key="6">
    <source>
        <dbReference type="ARBA" id="ARBA00022857"/>
    </source>
</evidence>
<dbReference type="Pfam" id="PF03853">
    <property type="entry name" value="YjeF_N"/>
    <property type="match status" value="1"/>
</dbReference>
<reference evidence="12" key="1">
    <citation type="submission" date="2020-11" db="EMBL/GenBank/DDBJ databases">
        <authorList>
            <person name="Tran Van P."/>
        </authorList>
    </citation>
    <scope>NUCLEOTIDE SEQUENCE</scope>
</reference>
<comment type="similarity">
    <text evidence="10">Belongs to the NnrE/AIBP family.</text>
</comment>
<dbReference type="NCBIfam" id="TIGR00197">
    <property type="entry name" value="yjeF_nterm"/>
    <property type="match status" value="1"/>
</dbReference>
<protein>
    <recommendedName>
        <fullName evidence="3 10">NAD(P)H-hydrate epimerase</fullName>
        <ecNumber evidence="3 10">5.1.99.6</ecNumber>
    </recommendedName>
    <alternativeName>
        <fullName evidence="10">NAD(P)HX epimerase</fullName>
    </alternativeName>
</protein>
<dbReference type="GO" id="GO:0046872">
    <property type="term" value="F:metal ion binding"/>
    <property type="evidence" value="ECO:0007669"/>
    <property type="project" value="UniProtKB-KW"/>
</dbReference>
<evidence type="ECO:0000313" key="12">
    <source>
        <dbReference type="EMBL" id="CAD7249250.1"/>
    </source>
</evidence>
<comment type="cofactor">
    <cofactor evidence="10">
        <name>K(+)</name>
        <dbReference type="ChEBI" id="CHEBI:29103"/>
    </cofactor>
    <text evidence="10">Binds 1 potassium ion per subunit.</text>
</comment>
<comment type="caution">
    <text evidence="10">Lacks conserved residue(s) required for the propagation of feature annotation.</text>
</comment>
<dbReference type="Gene3D" id="3.40.50.10260">
    <property type="entry name" value="YjeF N-terminal domain"/>
    <property type="match status" value="1"/>
</dbReference>
<evidence type="ECO:0000256" key="3">
    <source>
        <dbReference type="ARBA" id="ARBA00012228"/>
    </source>
</evidence>
<keyword evidence="5 10" id="KW-0547">Nucleotide-binding</keyword>
<comment type="function">
    <text evidence="10">Catalyzes the epimerization of the S- and R-forms of NAD(P)HX, a damaged form of NAD(P)H that is a result of enzymatic or heat-dependent hydration. This is a prerequisite for the S-specific NAD(P)H-hydrate dehydratase to allow the repair of both epimers of NAD(P)HX.</text>
</comment>
<dbReference type="InterPro" id="IPR032976">
    <property type="entry name" value="YJEFN_prot_NAXE-like"/>
</dbReference>
<accession>A0A7R9A673</accession>
<evidence type="ECO:0000256" key="4">
    <source>
        <dbReference type="ARBA" id="ARBA00022723"/>
    </source>
</evidence>
<dbReference type="InterPro" id="IPR004443">
    <property type="entry name" value="YjeF_N_dom"/>
</dbReference>
<keyword evidence="6" id="KW-0521">NADP</keyword>
<dbReference type="EC" id="5.1.99.6" evidence="3 10"/>
<evidence type="ECO:0000256" key="1">
    <source>
        <dbReference type="ARBA" id="ARBA00000013"/>
    </source>
</evidence>
<dbReference type="GO" id="GO:0005739">
    <property type="term" value="C:mitochondrion"/>
    <property type="evidence" value="ECO:0007669"/>
    <property type="project" value="TreeGrafter"/>
</dbReference>
<keyword evidence="7 10" id="KW-0630">Potassium</keyword>
<feature type="binding site" evidence="10">
    <location>
        <position position="69"/>
    </location>
    <ligand>
        <name>K(+)</name>
        <dbReference type="ChEBI" id="CHEBI:29103"/>
    </ligand>
</feature>
<comment type="catalytic activity">
    <reaction evidence="2 10">
        <text>(6R)-NADPHX = (6S)-NADPHX</text>
        <dbReference type="Rhea" id="RHEA:32227"/>
        <dbReference type="ChEBI" id="CHEBI:64076"/>
        <dbReference type="ChEBI" id="CHEBI:64077"/>
        <dbReference type="EC" id="5.1.99.6"/>
    </reaction>
</comment>
<dbReference type="GO" id="GO:0000166">
    <property type="term" value="F:nucleotide binding"/>
    <property type="evidence" value="ECO:0007669"/>
    <property type="project" value="UniProtKB-KW"/>
</dbReference>
<keyword evidence="8 10" id="KW-0520">NAD</keyword>
<evidence type="ECO:0000313" key="13">
    <source>
        <dbReference type="Proteomes" id="UP000677054"/>
    </source>
</evidence>
<dbReference type="OrthoDB" id="10064708at2759"/>
<keyword evidence="9 10" id="KW-0413">Isomerase</keyword>
<feature type="binding site" evidence="10">
    <location>
        <position position="166"/>
    </location>
    <ligand>
        <name>K(+)</name>
        <dbReference type="ChEBI" id="CHEBI:29103"/>
    </ligand>
</feature>
<dbReference type="HAMAP" id="MF_01966">
    <property type="entry name" value="NADHX_epimerase"/>
    <property type="match status" value="1"/>
</dbReference>